<keyword evidence="6" id="KW-1185">Reference proteome</keyword>
<dbReference type="SMART" id="SM00342">
    <property type="entry name" value="HTH_ARAC"/>
    <property type="match status" value="1"/>
</dbReference>
<reference evidence="5 6" key="1">
    <citation type="submission" date="2014-09" db="EMBL/GenBank/DDBJ databases">
        <title>Vibrio maritimus JCM 19240. (C210) whole genome shotgun sequence.</title>
        <authorList>
            <person name="Sawabe T."/>
            <person name="Meirelles P."/>
            <person name="Nakanishi M."/>
            <person name="Sayaka M."/>
            <person name="Hattori M."/>
            <person name="Ohkuma M."/>
        </authorList>
    </citation>
    <scope>NUCLEOTIDE SEQUENCE [LARGE SCALE GENOMIC DNA]</scope>
    <source>
        <strain evidence="5 6">JCM 19240</strain>
    </source>
</reference>
<name>A0A090T291_9VIBR</name>
<evidence type="ECO:0000313" key="5">
    <source>
        <dbReference type="EMBL" id="GAL33303.1"/>
    </source>
</evidence>
<dbReference type="InterPro" id="IPR018060">
    <property type="entry name" value="HTH_AraC"/>
</dbReference>
<keyword evidence="2" id="KW-0238">DNA-binding</keyword>
<dbReference type="Gene3D" id="1.10.10.60">
    <property type="entry name" value="Homeodomain-like"/>
    <property type="match status" value="2"/>
</dbReference>
<gene>
    <name evidence="5" type="ORF">JCM19240_1999</name>
</gene>
<dbReference type="PANTHER" id="PTHR43280">
    <property type="entry name" value="ARAC-FAMILY TRANSCRIPTIONAL REGULATOR"/>
    <property type="match status" value="1"/>
</dbReference>
<dbReference type="EMBL" id="BBMT01000003">
    <property type="protein sequence ID" value="GAL33303.1"/>
    <property type="molecule type" value="Genomic_DNA"/>
</dbReference>
<dbReference type="PANTHER" id="PTHR43280:SF28">
    <property type="entry name" value="HTH-TYPE TRANSCRIPTIONAL ACTIVATOR RHAS"/>
    <property type="match status" value="1"/>
</dbReference>
<dbReference type="InterPro" id="IPR009057">
    <property type="entry name" value="Homeodomain-like_sf"/>
</dbReference>
<evidence type="ECO:0000259" key="4">
    <source>
        <dbReference type="PROSITE" id="PS01124"/>
    </source>
</evidence>
<reference evidence="5 6" key="2">
    <citation type="submission" date="2014-09" db="EMBL/GenBank/DDBJ databases">
        <authorList>
            <consortium name="NBRP consortium"/>
            <person name="Sawabe T."/>
            <person name="Meirelles P."/>
            <person name="Nakanishi M."/>
            <person name="Sayaka M."/>
            <person name="Hattori M."/>
            <person name="Ohkuma M."/>
        </authorList>
    </citation>
    <scope>NUCLEOTIDE SEQUENCE [LARGE SCALE GENOMIC DNA]</scope>
    <source>
        <strain evidence="5 6">JCM 19240</strain>
    </source>
</reference>
<evidence type="ECO:0000313" key="6">
    <source>
        <dbReference type="Proteomes" id="UP000029224"/>
    </source>
</evidence>
<keyword evidence="3" id="KW-0804">Transcription</keyword>
<dbReference type="SUPFAM" id="SSF46689">
    <property type="entry name" value="Homeodomain-like"/>
    <property type="match status" value="2"/>
</dbReference>
<proteinExistence type="predicted"/>
<dbReference type="Pfam" id="PF12833">
    <property type="entry name" value="HTH_18"/>
    <property type="match status" value="1"/>
</dbReference>
<dbReference type="Proteomes" id="UP000029224">
    <property type="component" value="Unassembled WGS sequence"/>
</dbReference>
<keyword evidence="1" id="KW-0805">Transcription regulation</keyword>
<dbReference type="GO" id="GO:0043565">
    <property type="term" value="F:sequence-specific DNA binding"/>
    <property type="evidence" value="ECO:0007669"/>
    <property type="project" value="InterPro"/>
</dbReference>
<evidence type="ECO:0000256" key="3">
    <source>
        <dbReference type="ARBA" id="ARBA00023163"/>
    </source>
</evidence>
<feature type="domain" description="HTH araC/xylS-type" evidence="4">
    <location>
        <begin position="10"/>
        <end position="108"/>
    </location>
</feature>
<organism evidence="5 6">
    <name type="scientific">Vibrio maritimus</name>
    <dbReference type="NCBI Taxonomy" id="990268"/>
    <lineage>
        <taxon>Bacteria</taxon>
        <taxon>Pseudomonadati</taxon>
        <taxon>Pseudomonadota</taxon>
        <taxon>Gammaproteobacteria</taxon>
        <taxon>Vibrionales</taxon>
        <taxon>Vibrionaceae</taxon>
        <taxon>Vibrio</taxon>
    </lineage>
</organism>
<evidence type="ECO:0000256" key="1">
    <source>
        <dbReference type="ARBA" id="ARBA00023015"/>
    </source>
</evidence>
<dbReference type="InterPro" id="IPR020449">
    <property type="entry name" value="Tscrpt_reg_AraC-type_HTH"/>
</dbReference>
<dbReference type="GO" id="GO:0003700">
    <property type="term" value="F:DNA-binding transcription factor activity"/>
    <property type="evidence" value="ECO:0007669"/>
    <property type="project" value="InterPro"/>
</dbReference>
<evidence type="ECO:0000256" key="2">
    <source>
        <dbReference type="ARBA" id="ARBA00023125"/>
    </source>
</evidence>
<dbReference type="PROSITE" id="PS01124">
    <property type="entry name" value="HTH_ARAC_FAMILY_2"/>
    <property type="match status" value="1"/>
</dbReference>
<protein>
    <submittedName>
        <fullName evidence="5">Transcriptional regulator AraC family</fullName>
    </submittedName>
</protein>
<dbReference type="AlphaFoldDB" id="A0A090T291"/>
<accession>A0A090T291</accession>
<dbReference type="PRINTS" id="PR00032">
    <property type="entry name" value="HTHARAC"/>
</dbReference>
<sequence length="211" mass="24525">MKVDYHKKLRPVIRYLEQNYDQTFNLEQVAERAHLSPYHFHRIFKAVTGETLNDFLRRLRLEQAANMLFYNKPSVTEVALSHGFGSSQSMAKSFQKYFGVTPSQIRDCVDLDQYTQLMRDSKIGHMVGNNGHEVDTSSPYTEPELTAAAQALDTKRETWSIPMEIKTFEASQLAYVRVTGLRRKLRASRGATLWLGRAKRPCWQHQYFYLP</sequence>
<comment type="caution">
    <text evidence="5">The sequence shown here is derived from an EMBL/GenBank/DDBJ whole genome shotgun (WGS) entry which is preliminary data.</text>
</comment>